<evidence type="ECO:0000259" key="8">
    <source>
        <dbReference type="SMART" id="SM00768"/>
    </source>
</evidence>
<comment type="subcellular location">
    <subcellularLocation>
        <location evidence="1">Cell membrane</location>
        <topology evidence="1">Lipid-anchor</topology>
        <topology evidence="1">GPI-anchor</topology>
    </subcellularLocation>
</comment>
<evidence type="ECO:0000256" key="3">
    <source>
        <dbReference type="ARBA" id="ARBA00022622"/>
    </source>
</evidence>
<evidence type="ECO:0000256" key="4">
    <source>
        <dbReference type="ARBA" id="ARBA00022729"/>
    </source>
</evidence>
<dbReference type="Gene3D" id="1.20.58.1040">
    <property type="match status" value="1"/>
</dbReference>
<keyword evidence="3" id="KW-0336">GPI-anchor</keyword>
<keyword evidence="5" id="KW-0472">Membrane</keyword>
<evidence type="ECO:0000256" key="6">
    <source>
        <dbReference type="ARBA" id="ARBA00023157"/>
    </source>
</evidence>
<protein>
    <recommendedName>
        <fullName evidence="8">X8 domain-containing protein</fullName>
    </recommendedName>
</protein>
<accession>A9P189</accession>
<keyword evidence="4" id="KW-0732">Signal</keyword>
<dbReference type="InterPro" id="IPR044788">
    <property type="entry name" value="X8_dom_prot"/>
</dbReference>
<dbReference type="Pfam" id="PF07983">
    <property type="entry name" value="X8"/>
    <property type="match status" value="1"/>
</dbReference>
<evidence type="ECO:0000256" key="2">
    <source>
        <dbReference type="ARBA" id="ARBA00022475"/>
    </source>
</evidence>
<sequence>MPNTPITTFSPPEGNTTFIDGTTWCVASPAANQLDLQEALDWACGPGLADCSGIQPGQSCYQPSNLLSVASYAFNMYYQSNGNSPVACNFGGTGMITSSDPSHGICQFLTSGNTNTNSFPTSSRSPGISGWLIPGVLFLAHLLNITEWRGTLPQPLHL</sequence>
<evidence type="ECO:0000256" key="1">
    <source>
        <dbReference type="ARBA" id="ARBA00004609"/>
    </source>
</evidence>
<organism evidence="9">
    <name type="scientific">Picea sitchensis</name>
    <name type="common">Sitka spruce</name>
    <name type="synonym">Pinus sitchensis</name>
    <dbReference type="NCBI Taxonomy" id="3332"/>
    <lineage>
        <taxon>Eukaryota</taxon>
        <taxon>Viridiplantae</taxon>
        <taxon>Streptophyta</taxon>
        <taxon>Embryophyta</taxon>
        <taxon>Tracheophyta</taxon>
        <taxon>Spermatophyta</taxon>
        <taxon>Pinopsida</taxon>
        <taxon>Pinidae</taxon>
        <taxon>Conifers I</taxon>
        <taxon>Pinales</taxon>
        <taxon>Pinaceae</taxon>
        <taxon>Picea</taxon>
    </lineage>
</organism>
<name>A9P189_PICSI</name>
<dbReference type="OMA" id="GMANCKA"/>
<keyword evidence="7" id="KW-0325">Glycoprotein</keyword>
<dbReference type="PANTHER" id="PTHR31044">
    <property type="entry name" value="BETA-1,3 GLUCANASE"/>
    <property type="match status" value="1"/>
</dbReference>
<dbReference type="InterPro" id="IPR012946">
    <property type="entry name" value="X8"/>
</dbReference>
<dbReference type="GO" id="GO:0009506">
    <property type="term" value="C:plasmodesma"/>
    <property type="evidence" value="ECO:0007669"/>
    <property type="project" value="UniProtKB-ARBA"/>
</dbReference>
<dbReference type="GO" id="GO:0098552">
    <property type="term" value="C:side of membrane"/>
    <property type="evidence" value="ECO:0007669"/>
    <property type="project" value="UniProtKB-KW"/>
</dbReference>
<dbReference type="CAZy" id="CBM43">
    <property type="family name" value="Carbohydrate-Binding Module Family 43"/>
</dbReference>
<dbReference type="EMBL" id="EF087407">
    <property type="protein sequence ID" value="ABK26650.1"/>
    <property type="molecule type" value="mRNA"/>
</dbReference>
<evidence type="ECO:0000313" key="9">
    <source>
        <dbReference type="EMBL" id="ABK26650.1"/>
    </source>
</evidence>
<dbReference type="PANTHER" id="PTHR31044:SF36">
    <property type="entry name" value="CARBOHYDRATE-BINDING X8 DOMAIN SUPERFAMILY PROTEIN"/>
    <property type="match status" value="1"/>
</dbReference>
<keyword evidence="6" id="KW-1015">Disulfide bond</keyword>
<dbReference type="AlphaFoldDB" id="A9P189"/>
<dbReference type="FunFam" id="1.20.58.1040:FF:000001">
    <property type="entry name" value="Glucan endo-1,3-beta-glucosidase 4"/>
    <property type="match status" value="1"/>
</dbReference>
<dbReference type="SMART" id="SM00768">
    <property type="entry name" value="X8"/>
    <property type="match status" value="1"/>
</dbReference>
<feature type="domain" description="X8" evidence="8">
    <location>
        <begin position="23"/>
        <end position="108"/>
    </location>
</feature>
<evidence type="ECO:0000256" key="5">
    <source>
        <dbReference type="ARBA" id="ARBA00023136"/>
    </source>
</evidence>
<evidence type="ECO:0000256" key="7">
    <source>
        <dbReference type="ARBA" id="ARBA00023180"/>
    </source>
</evidence>
<dbReference type="GO" id="GO:0005886">
    <property type="term" value="C:plasma membrane"/>
    <property type="evidence" value="ECO:0007669"/>
    <property type="project" value="UniProtKB-SubCell"/>
</dbReference>
<keyword evidence="3" id="KW-0449">Lipoprotein</keyword>
<reference evidence="9" key="1">
    <citation type="journal article" date="2008" name="BMC Genomics">
        <title>A conifer genomics resource of 200,000 spruce (Picea spp.) ESTs and 6,464 high-quality, sequence-finished full-length cDNAs for Sitka spruce (Picea sitchensis).</title>
        <authorList>
            <person name="Ralph S.G."/>
            <person name="Chun H.J."/>
            <person name="Kolosova N."/>
            <person name="Cooper D."/>
            <person name="Oddy C."/>
            <person name="Ritland C.E."/>
            <person name="Kirkpatrick R."/>
            <person name="Moore R."/>
            <person name="Barber S."/>
            <person name="Holt R.A."/>
            <person name="Jones S.J."/>
            <person name="Marra M.A."/>
            <person name="Douglas C.J."/>
            <person name="Ritland K."/>
            <person name="Bohlmann J."/>
        </authorList>
    </citation>
    <scope>NUCLEOTIDE SEQUENCE</scope>
    <source>
        <tissue evidence="9">Green portion of the leader tissue</tissue>
    </source>
</reference>
<keyword evidence="2" id="KW-1003">Cell membrane</keyword>
<proteinExistence type="evidence at transcript level"/>